<evidence type="ECO:0000313" key="1">
    <source>
        <dbReference type="EMBL" id="KKN52050.1"/>
    </source>
</evidence>
<protein>
    <submittedName>
        <fullName evidence="1">Uncharacterized protein</fullName>
    </submittedName>
</protein>
<organism evidence="1">
    <name type="scientific">marine sediment metagenome</name>
    <dbReference type="NCBI Taxonomy" id="412755"/>
    <lineage>
        <taxon>unclassified sequences</taxon>
        <taxon>metagenomes</taxon>
        <taxon>ecological metagenomes</taxon>
    </lineage>
</organism>
<comment type="caution">
    <text evidence="1">The sequence shown here is derived from an EMBL/GenBank/DDBJ whole genome shotgun (WGS) entry which is preliminary data.</text>
</comment>
<dbReference type="AlphaFoldDB" id="A0A0F9R644"/>
<dbReference type="EMBL" id="LAZR01001037">
    <property type="protein sequence ID" value="KKN52050.1"/>
    <property type="molecule type" value="Genomic_DNA"/>
</dbReference>
<accession>A0A0F9R644</accession>
<proteinExistence type="predicted"/>
<gene>
    <name evidence="1" type="ORF">LCGC14_0616580</name>
</gene>
<reference evidence="1" key="1">
    <citation type="journal article" date="2015" name="Nature">
        <title>Complex archaea that bridge the gap between prokaryotes and eukaryotes.</title>
        <authorList>
            <person name="Spang A."/>
            <person name="Saw J.H."/>
            <person name="Jorgensen S.L."/>
            <person name="Zaremba-Niedzwiedzka K."/>
            <person name="Martijn J."/>
            <person name="Lind A.E."/>
            <person name="van Eijk R."/>
            <person name="Schleper C."/>
            <person name="Guy L."/>
            <person name="Ettema T.J."/>
        </authorList>
    </citation>
    <scope>NUCLEOTIDE SEQUENCE</scope>
</reference>
<sequence>MRRKETTINRIIERVNAICLSFDSYIEEFNKAKLFSGPSPYFHIRALDKLKSLKSPSAAVNDELFLEYLYATLTAWGLHRMGPRGAKLVEFDVFVRSLKNQKDKIEILEKRSLLSLTDADLSSTIDILWDVLANIEVSASKTKLVANSKALHHFLPDLIPPIDRQYTLRFFYDHKTINGRDEQLFREIYPQFHKIGLKCKNQIKPYLGYGFHTSDTKVIDNAIVGFVLKKLKKVADMHNRGNRKLSGPIKKMIHYGHQDKTLSVNDEEIMPIQKLKVFKREKMSQADEIRDFVQRDYIEPARREGKSQITIRAGDVDRKMRLGRVPNVNQVLGGMIIERLCGVRLLSKEGTHQSTTMTYTYEILPET</sequence>
<name>A0A0F9R644_9ZZZZ</name>